<reference evidence="1" key="1">
    <citation type="submission" date="2020-01" db="EMBL/GenBank/DDBJ databases">
        <authorList>
            <person name="Meier V. D."/>
            <person name="Meier V D."/>
        </authorList>
    </citation>
    <scope>NUCLEOTIDE SEQUENCE</scope>
    <source>
        <strain evidence="1">HLG_WM_MAG_12</strain>
    </source>
</reference>
<protein>
    <submittedName>
        <fullName evidence="1">Spermine synthase</fullName>
    </submittedName>
</protein>
<proteinExistence type="predicted"/>
<organism evidence="1">
    <name type="scientific">uncultured Campylobacterales bacterium</name>
    <dbReference type="NCBI Taxonomy" id="352960"/>
    <lineage>
        <taxon>Bacteria</taxon>
        <taxon>Pseudomonadati</taxon>
        <taxon>Campylobacterota</taxon>
        <taxon>Epsilonproteobacteria</taxon>
        <taxon>Campylobacterales</taxon>
        <taxon>environmental samples</taxon>
    </lineage>
</organism>
<gene>
    <name evidence="1" type="ORF">HELGO_WM10663</name>
</gene>
<accession>A0A6S6RWB7</accession>
<sequence length="179" mass="20398">MDNKIIAEMLTHVACCTHNDVKEVLFVGKNEFIVKELAKYKNLVITQTDKLDATHEDKFDVVLNDTISNDITNIYRSLKKDGIYCGLSENVCNTEVVKQTYTSYGKLFTIVMPYVAMTDSMQSIASFVLLSKKLHPTADIHLDKSDFLEGLHYYSSDIQRSAFEMPTFVRENLLGVIKR</sequence>
<evidence type="ECO:0000313" key="1">
    <source>
        <dbReference type="EMBL" id="CAA6800228.1"/>
    </source>
</evidence>
<dbReference type="SUPFAM" id="SSF53335">
    <property type="entry name" value="S-adenosyl-L-methionine-dependent methyltransferases"/>
    <property type="match status" value="1"/>
</dbReference>
<dbReference type="AlphaFoldDB" id="A0A6S6RWB7"/>
<dbReference type="InterPro" id="IPR029063">
    <property type="entry name" value="SAM-dependent_MTases_sf"/>
</dbReference>
<dbReference type="Gene3D" id="3.40.50.150">
    <property type="entry name" value="Vaccinia Virus protein VP39"/>
    <property type="match status" value="1"/>
</dbReference>
<name>A0A6S6RWB7_9BACT</name>
<dbReference type="EMBL" id="CACVAW010000002">
    <property type="protein sequence ID" value="CAA6800228.1"/>
    <property type="molecule type" value="Genomic_DNA"/>
</dbReference>